<dbReference type="PROSITE" id="PS50011">
    <property type="entry name" value="PROTEIN_KINASE_DOM"/>
    <property type="match status" value="1"/>
</dbReference>
<dbReference type="PANTHER" id="PTHR43289">
    <property type="entry name" value="MITOGEN-ACTIVATED PROTEIN KINASE KINASE KINASE 20-RELATED"/>
    <property type="match status" value="1"/>
</dbReference>
<reference evidence="10 11" key="1">
    <citation type="journal article" date="2019" name="ACS Chem. Biol.">
        <title>Identification and Mobilization of a Cryptic Antibiotic Biosynthesis Gene Locus from a Human-Pathogenic Nocardia Isolate.</title>
        <authorList>
            <person name="Herisse M."/>
            <person name="Ishida K."/>
            <person name="Porter J.L."/>
            <person name="Howden B."/>
            <person name="Hertweck C."/>
            <person name="Stinear T.P."/>
            <person name="Pidot S.J."/>
        </authorList>
    </citation>
    <scope>NUCLEOTIDE SEQUENCE [LARGE SCALE GENOMIC DNA]</scope>
    <source>
        <strain evidence="10 11">AUSMDU00012717</strain>
    </source>
</reference>
<evidence type="ECO:0000256" key="5">
    <source>
        <dbReference type="ARBA" id="ARBA00022777"/>
    </source>
</evidence>
<accession>A0A6G9YHM7</accession>
<keyword evidence="2 10" id="KW-0723">Serine/threonine-protein kinase</keyword>
<dbReference type="Pfam" id="PF00069">
    <property type="entry name" value="Pkinase"/>
    <property type="match status" value="1"/>
</dbReference>
<dbReference type="Gene3D" id="1.10.510.10">
    <property type="entry name" value="Transferase(Phosphotransferase) domain 1"/>
    <property type="match status" value="1"/>
</dbReference>
<dbReference type="GO" id="GO:0046872">
    <property type="term" value="F:metal ion binding"/>
    <property type="evidence" value="ECO:0007669"/>
    <property type="project" value="UniProtKB-KW"/>
</dbReference>
<dbReference type="InterPro" id="IPR011009">
    <property type="entry name" value="Kinase-like_dom_sf"/>
</dbReference>
<keyword evidence="3" id="KW-0808">Transferase</keyword>
<dbReference type="GO" id="GO:0004674">
    <property type="term" value="F:protein serine/threonine kinase activity"/>
    <property type="evidence" value="ECO:0007669"/>
    <property type="project" value="UniProtKB-KW"/>
</dbReference>
<proteinExistence type="predicted"/>
<dbReference type="GO" id="GO:0005975">
    <property type="term" value="P:carbohydrate metabolic process"/>
    <property type="evidence" value="ECO:0007669"/>
    <property type="project" value="InterPro"/>
</dbReference>
<protein>
    <recommendedName>
        <fullName evidence="1">non-specific serine/threonine protein kinase</fullName>
        <ecNumber evidence="1">2.7.11.1</ecNumber>
    </recommendedName>
</protein>
<keyword evidence="7" id="KW-0479">Metal-binding</keyword>
<keyword evidence="5 10" id="KW-0418">Kinase</keyword>
<dbReference type="InterPro" id="IPR057929">
    <property type="entry name" value="RamC_N"/>
</dbReference>
<feature type="region of interest" description="Disordered" evidence="8">
    <location>
        <begin position="1"/>
        <end position="39"/>
    </location>
</feature>
<evidence type="ECO:0000256" key="7">
    <source>
        <dbReference type="PIRSR" id="PIRSR607822-1"/>
    </source>
</evidence>
<evidence type="ECO:0000256" key="3">
    <source>
        <dbReference type="ARBA" id="ARBA00022679"/>
    </source>
</evidence>
<dbReference type="PRINTS" id="PR01950">
    <property type="entry name" value="LANCSUPER"/>
</dbReference>
<evidence type="ECO:0000256" key="8">
    <source>
        <dbReference type="SAM" id="MobiDB-lite"/>
    </source>
</evidence>
<feature type="binding site" evidence="7">
    <location>
        <position position="825"/>
    </location>
    <ligand>
        <name>Zn(2+)</name>
        <dbReference type="ChEBI" id="CHEBI:29105"/>
    </ligand>
</feature>
<feature type="region of interest" description="Disordered" evidence="8">
    <location>
        <begin position="239"/>
        <end position="268"/>
    </location>
</feature>
<dbReference type="SMART" id="SM00220">
    <property type="entry name" value="S_TKc"/>
    <property type="match status" value="1"/>
</dbReference>
<dbReference type="InterPro" id="IPR000719">
    <property type="entry name" value="Prot_kinase_dom"/>
</dbReference>
<feature type="binding site" evidence="7">
    <location>
        <position position="779"/>
    </location>
    <ligand>
        <name>Zn(2+)</name>
        <dbReference type="ChEBI" id="CHEBI:29105"/>
    </ligand>
</feature>
<sequence>MSHSVIRGRCTRSPPARRRGDAPTASTAWSRTRDRGEGRVMLDDPADGGTPVVNADASEIERIVSRAAIEYGRRVRRSAVWLYVDVPEIELPEHGWKLHISARAGEFERIAHRVVPVLLSAGCPFKMARSPQVLRTLNDGRNASAAVGKAWTVYPAADEIRELGTELAELLRGEHAPRILSDRRVGADAPVYYRYGPFRRRLVAESDGQLISQMHGPNGESFSGRAELGYRQPPWTVDPFTGADPDGTAKPGTLLGGRYRPTDGLHRTGHGNVYRATDIRTGAEVIVKQARAYVAESEAGYDARVRLRNERYVLERLADISGVPRFIDHFRHDADEYLVTSFDGDFNLAQDIPRNGRFRPLSATAHPASGRTLDRLATRLARILGEIHARGFVVGDLSPKNVVIGRDDEPVVIDFGLCNHDGVRLCGGTPGYATHAQLRGVPPTFGDDLYALGLTLLFAATGADPLVDGADPDAARHCALRTIARIYGDNPVPSIRCVAGLLHPDAERARAALRALGSGRPERFTDLVATPAITECDRSGLARLTDTVLNDLVARTDELLAQPEDWADANIYHGAAGVALELRHHLDRPGVARLVRRLAISAAESVERTGLRPGLFVGSTGIEILLRRLCDDGMDIPTLPMDSVMPGSEWEPYGDDVIAGAAGVGLGHCLLAESNSTPPNERDRHLEIARRCANLLLEHADAVSHFAVRDVAPNAGLDAATGLAHGQAGVITALLRMSDLGLVDRRRLAVRIDAFYRETRSLITRSGEATAVPLCVSWCRGLAGIGLTLLRLAAAREDPRALDLARAAGEVCADWIPYLSYPSACCGIAGVGDFLVHLADATGDARFTDAAWSAATQLVIRGVCDTPARGDGPTASAISWARGSAGILAFLRHLGTPSAVSVIEPF</sequence>
<dbReference type="SUPFAM" id="SSF158745">
    <property type="entry name" value="LanC-like"/>
    <property type="match status" value="1"/>
</dbReference>
<dbReference type="PANTHER" id="PTHR43289:SF6">
    <property type="entry name" value="SERINE_THREONINE-PROTEIN KINASE NEKL-3"/>
    <property type="match status" value="1"/>
</dbReference>
<dbReference type="GO" id="GO:0031179">
    <property type="term" value="P:peptide modification"/>
    <property type="evidence" value="ECO:0007669"/>
    <property type="project" value="InterPro"/>
</dbReference>
<dbReference type="EC" id="2.7.11.1" evidence="1"/>
<keyword evidence="6" id="KW-0067">ATP-binding</keyword>
<dbReference type="SMART" id="SM01260">
    <property type="entry name" value="LANC_like"/>
    <property type="match status" value="1"/>
</dbReference>
<dbReference type="Pfam" id="PF25816">
    <property type="entry name" value="RamC_N"/>
    <property type="match status" value="1"/>
</dbReference>
<dbReference type="KEGG" id="nah:F5544_23435"/>
<dbReference type="GO" id="GO:0005524">
    <property type="term" value="F:ATP binding"/>
    <property type="evidence" value="ECO:0007669"/>
    <property type="project" value="UniProtKB-KW"/>
</dbReference>
<organism evidence="10 11">
    <name type="scientific">Nocardia arthritidis</name>
    <dbReference type="NCBI Taxonomy" id="228602"/>
    <lineage>
        <taxon>Bacteria</taxon>
        <taxon>Bacillati</taxon>
        <taxon>Actinomycetota</taxon>
        <taxon>Actinomycetes</taxon>
        <taxon>Mycobacteriales</taxon>
        <taxon>Nocardiaceae</taxon>
        <taxon>Nocardia</taxon>
    </lineage>
</organism>
<dbReference type="InterPro" id="IPR058053">
    <property type="entry name" value="RamC_C"/>
</dbReference>
<dbReference type="Pfam" id="PF05147">
    <property type="entry name" value="LANC_like"/>
    <property type="match status" value="1"/>
</dbReference>
<evidence type="ECO:0000313" key="10">
    <source>
        <dbReference type="EMBL" id="QIS12546.1"/>
    </source>
</evidence>
<dbReference type="InterPro" id="IPR012341">
    <property type="entry name" value="6hp_glycosidase-like_sf"/>
</dbReference>
<keyword evidence="7" id="KW-0862">Zinc</keyword>
<keyword evidence="11" id="KW-1185">Reference proteome</keyword>
<evidence type="ECO:0000259" key="9">
    <source>
        <dbReference type="PROSITE" id="PS50011"/>
    </source>
</evidence>
<dbReference type="Gene3D" id="1.50.10.10">
    <property type="match status" value="1"/>
</dbReference>
<dbReference type="AlphaFoldDB" id="A0A6G9YHM7"/>
<dbReference type="InterPro" id="IPR007822">
    <property type="entry name" value="LANC-like"/>
</dbReference>
<dbReference type="Proteomes" id="UP000503540">
    <property type="component" value="Chromosome"/>
</dbReference>
<dbReference type="EMBL" id="CP046172">
    <property type="protein sequence ID" value="QIS12546.1"/>
    <property type="molecule type" value="Genomic_DNA"/>
</dbReference>
<name>A0A6G9YHM7_9NOCA</name>
<keyword evidence="4" id="KW-0547">Nucleotide-binding</keyword>
<gene>
    <name evidence="10" type="ORF">F5544_23435</name>
</gene>
<evidence type="ECO:0000256" key="6">
    <source>
        <dbReference type="ARBA" id="ARBA00022840"/>
    </source>
</evidence>
<feature type="domain" description="Protein kinase" evidence="9">
    <location>
        <begin position="259"/>
        <end position="525"/>
    </location>
</feature>
<dbReference type="SUPFAM" id="SSF56112">
    <property type="entry name" value="Protein kinase-like (PK-like)"/>
    <property type="match status" value="1"/>
</dbReference>
<evidence type="ECO:0000256" key="4">
    <source>
        <dbReference type="ARBA" id="ARBA00022741"/>
    </source>
</evidence>
<dbReference type="Gene3D" id="3.30.200.20">
    <property type="entry name" value="Phosphorylase Kinase, domain 1"/>
    <property type="match status" value="1"/>
</dbReference>
<evidence type="ECO:0000313" key="11">
    <source>
        <dbReference type="Proteomes" id="UP000503540"/>
    </source>
</evidence>
<dbReference type="CDD" id="cd04791">
    <property type="entry name" value="LanC_SerThrkinase"/>
    <property type="match status" value="1"/>
</dbReference>
<evidence type="ECO:0000256" key="1">
    <source>
        <dbReference type="ARBA" id="ARBA00012513"/>
    </source>
</evidence>
<evidence type="ECO:0000256" key="2">
    <source>
        <dbReference type="ARBA" id="ARBA00022527"/>
    </source>
</evidence>